<feature type="compositionally biased region" description="Basic residues" evidence="1">
    <location>
        <begin position="308"/>
        <end position="319"/>
    </location>
</feature>
<accession>A0AB39Z680</accession>
<dbReference type="AlphaFoldDB" id="A0AB39Z680"/>
<feature type="region of interest" description="Disordered" evidence="1">
    <location>
        <begin position="307"/>
        <end position="364"/>
    </location>
</feature>
<keyword evidence="2" id="KW-1185">Reference proteome</keyword>
<evidence type="ECO:0000313" key="2">
    <source>
        <dbReference type="Proteomes" id="UP001652628"/>
    </source>
</evidence>
<feature type="compositionally biased region" description="Polar residues" evidence="1">
    <location>
        <begin position="405"/>
        <end position="419"/>
    </location>
</feature>
<reference evidence="3" key="1">
    <citation type="submission" date="2025-08" db="UniProtKB">
        <authorList>
            <consortium name="RefSeq"/>
        </authorList>
    </citation>
    <scope>IDENTIFICATION</scope>
</reference>
<organism evidence="2 3">
    <name type="scientific">Drosophila suzukii</name>
    <name type="common">Spotted-wing drosophila fruit fly</name>
    <dbReference type="NCBI Taxonomy" id="28584"/>
    <lineage>
        <taxon>Eukaryota</taxon>
        <taxon>Metazoa</taxon>
        <taxon>Ecdysozoa</taxon>
        <taxon>Arthropoda</taxon>
        <taxon>Hexapoda</taxon>
        <taxon>Insecta</taxon>
        <taxon>Pterygota</taxon>
        <taxon>Neoptera</taxon>
        <taxon>Endopterygota</taxon>
        <taxon>Diptera</taxon>
        <taxon>Brachycera</taxon>
        <taxon>Muscomorpha</taxon>
        <taxon>Ephydroidea</taxon>
        <taxon>Drosophilidae</taxon>
        <taxon>Drosophila</taxon>
        <taxon>Sophophora</taxon>
    </lineage>
</organism>
<sequence>MRSLRRGITSATAGGLRKISPNLLGQYPNPLVSWCPSLQPTSTNFVKNQRERPKCRNYLKLIEDPELPKLIKLYERVCRDCHKIPVRSTKLKWSELDVPPRKYWNKRYFPKYNIGIGKISNGSTKPKQSGYFPKHTIDIGNVSNVFTKPKQSELEDPPRKYWKKSDIPNYTQHRENIPVGSIKLKRTELDDSPSESWKETDSPKYPLDIGGSPNTKRSTITSSSIILGPEKSEHSFINSKVYINLELISPPKVSDTPKYPIDIGGSPNTKMSTTTSNSIILVPEKSKHDSINSKELITFDVISTPRKAVSKRNSHKYSSHTKNGSPVKSRTPMKRDKNSLERPQLSKAPLYNQTKSKTPKKSKNNFLQKFQDTYASINDQAELKTPTKNKNTYIRRPKLQKASVDGQTNSKSQSTSNRHSSFRHSQLPIIPLKEAKPVDSVEAFLENFRASKMRNSLKIGAFRNSLLVPSKVEANSILNPPKLDAKSTSSSSHFLKNYLVNPYNSRYLKNSVLNPYKVDARSIKSSIHFLKSSRSTHSRKGVENILSSSDFIRKLRWSPLNIREKKPKLSSHLMNRYGLKPFKIGAHHLKTSRLGEKNMYSRSRFLKHFRFKSASDDEHNRNSTQSYPDDNSEKVTFRRDIAQFRDVAQADNLSSLSWLPRTDVTNVNPGPIDHVHFGPIYIETHKKDFLSLYNIKPDDQRGWSKIPWPKLCEPRKIRVERNDLQRALRKENILTKMQLKKTAASRKRAVLSRNFSKYHRFSFEVCRRKRRRPRKTVSCQTEVNRNRCELCDFCRPSSQPDEPFMIEMKKRQDREELKQYYLKMIKGNKEFCEEKGSDKEMDLNTSGLMVSSTSSKSLEDRKSCKSNLEKMRHQLEQCLHMLGLCGRLIEDRLQLSRIEKRERDYHGGLGAGPEPNQR</sequence>
<evidence type="ECO:0000313" key="3">
    <source>
        <dbReference type="RefSeq" id="XP_016929098.2"/>
    </source>
</evidence>
<dbReference type="GeneID" id="108009333"/>
<dbReference type="Proteomes" id="UP001652628">
    <property type="component" value="Chromosome 2R"/>
</dbReference>
<name>A0AB39Z680_DROSZ</name>
<feature type="region of interest" description="Disordered" evidence="1">
    <location>
        <begin position="381"/>
        <end position="427"/>
    </location>
</feature>
<feature type="region of interest" description="Disordered" evidence="1">
    <location>
        <begin position="173"/>
        <end position="218"/>
    </location>
</feature>
<gene>
    <name evidence="3" type="primary">LOC108009333</name>
</gene>
<proteinExistence type="predicted"/>
<evidence type="ECO:0000256" key="1">
    <source>
        <dbReference type="SAM" id="MobiDB-lite"/>
    </source>
</evidence>
<dbReference type="RefSeq" id="XP_016929098.2">
    <property type="nucleotide sequence ID" value="XM_017073609.4"/>
</dbReference>
<protein>
    <submittedName>
        <fullName evidence="3">Uncharacterized protein</fullName>
    </submittedName>
</protein>